<sequence length="116" mass="13294">MACAVYTSVVGWYAALDLNSPIPLQWALVMWGATFGWIVSDVFNEWQHHVAARLYYEDIADGVCPDRGMQITSANGWKWYRRQGSPWRISSKRVRPQVHPVDAIARLQGRNPPPRK</sequence>
<dbReference type="Proteomes" id="UP000253104">
    <property type="component" value="Chromosome mHSR5_B"/>
</dbReference>
<accession>A0A2Z5N162</accession>
<dbReference type="AlphaFoldDB" id="A0A2Z5N162"/>
<name>A0A2Z5N162_BURPY</name>
<gene>
    <name evidence="1" type="ORF">CUJ89_19365</name>
</gene>
<dbReference type="EMBL" id="CP024903">
    <property type="protein sequence ID" value="AXF22678.1"/>
    <property type="molecule type" value="Genomic_DNA"/>
</dbReference>
<evidence type="ECO:0000313" key="1">
    <source>
        <dbReference type="EMBL" id="AXF22678.1"/>
    </source>
</evidence>
<evidence type="ECO:0000313" key="2">
    <source>
        <dbReference type="Proteomes" id="UP000253104"/>
    </source>
</evidence>
<proteinExistence type="predicted"/>
<organism evidence="1 2">
    <name type="scientific">Burkholderia pyrrocinia</name>
    <name type="common">Pseudomonas pyrrocinia</name>
    <dbReference type="NCBI Taxonomy" id="60550"/>
    <lineage>
        <taxon>Bacteria</taxon>
        <taxon>Pseudomonadati</taxon>
        <taxon>Pseudomonadota</taxon>
        <taxon>Betaproteobacteria</taxon>
        <taxon>Burkholderiales</taxon>
        <taxon>Burkholderiaceae</taxon>
        <taxon>Burkholderia</taxon>
        <taxon>Burkholderia cepacia complex</taxon>
    </lineage>
</organism>
<reference evidence="1 2" key="1">
    <citation type="journal article" date="2018" name="ISME J.">
        <title>Involvement of Burkholderiaceae and sulfurous volatiles in disease-suppressive soils.</title>
        <authorList>
            <person name="Carrion V.J."/>
            <person name="Cordovez V."/>
            <person name="Tyc O."/>
            <person name="Etalo D.W."/>
            <person name="de Bruijn I."/>
            <person name="de Jager V.C."/>
            <person name="Medema M.H."/>
            <person name="Eberl L."/>
            <person name="Raaijmakers J.M."/>
        </authorList>
    </citation>
    <scope>NUCLEOTIDE SEQUENCE [LARGE SCALE GENOMIC DNA]</scope>
    <source>
        <strain evidence="2">mHSR5</strain>
    </source>
</reference>
<protein>
    <submittedName>
        <fullName evidence="1">Uncharacterized protein</fullName>
    </submittedName>
</protein>